<evidence type="ECO:0000313" key="7">
    <source>
        <dbReference type="EMBL" id="KAJ6776647.1"/>
    </source>
</evidence>
<dbReference type="PANTHER" id="PTHR15348:SF0">
    <property type="entry name" value="PROTEIN DEAD RINGER"/>
    <property type="match status" value="1"/>
</dbReference>
<dbReference type="EMBL" id="JAPFFM010000001">
    <property type="protein sequence ID" value="KAJ6776647.1"/>
    <property type="molecule type" value="Genomic_DNA"/>
</dbReference>
<dbReference type="AlphaFoldDB" id="A0A9Q0X0H8"/>
<evidence type="ECO:0000256" key="4">
    <source>
        <dbReference type="PROSITE-ProRule" id="PRU00285"/>
    </source>
</evidence>
<dbReference type="InterPro" id="IPR002068">
    <property type="entry name" value="A-crystallin/Hsp20_dom"/>
</dbReference>
<evidence type="ECO:0000256" key="2">
    <source>
        <dbReference type="ARBA" id="ARBA00023163"/>
    </source>
</evidence>
<keyword evidence="2" id="KW-0804">Transcription</keyword>
<evidence type="ECO:0000256" key="5">
    <source>
        <dbReference type="RuleBase" id="RU003616"/>
    </source>
</evidence>
<feature type="domain" description="SHSP" evidence="6">
    <location>
        <begin position="167"/>
        <end position="267"/>
    </location>
</feature>
<keyword evidence="8" id="KW-1185">Reference proteome</keyword>
<reference evidence="7" key="2">
    <citation type="journal article" date="2023" name="Int. J. Mol. Sci.">
        <title>De Novo Assembly and Annotation of 11 Diverse Shrub Willow (Salix) Genomes Reveals Novel Gene Organization in Sex-Linked Regions.</title>
        <authorList>
            <person name="Hyden B."/>
            <person name="Feng K."/>
            <person name="Yates T.B."/>
            <person name="Jawdy S."/>
            <person name="Cereghino C."/>
            <person name="Smart L.B."/>
            <person name="Muchero W."/>
        </authorList>
    </citation>
    <scope>NUCLEOTIDE SEQUENCE</scope>
    <source>
        <tissue evidence="7">Shoot tip</tissue>
    </source>
</reference>
<evidence type="ECO:0000256" key="3">
    <source>
        <dbReference type="ARBA" id="ARBA00023242"/>
    </source>
</evidence>
<evidence type="ECO:0000256" key="1">
    <source>
        <dbReference type="ARBA" id="ARBA00023015"/>
    </source>
</evidence>
<dbReference type="GO" id="GO:0006357">
    <property type="term" value="P:regulation of transcription by RNA polymerase II"/>
    <property type="evidence" value="ECO:0007669"/>
    <property type="project" value="InterPro"/>
</dbReference>
<evidence type="ECO:0000259" key="6">
    <source>
        <dbReference type="PROSITE" id="PS01031"/>
    </source>
</evidence>
<accession>A0A9Q0X0H8</accession>
<comment type="caution">
    <text evidence="7">The sequence shown here is derived from an EMBL/GenBank/DDBJ whole genome shotgun (WGS) entry which is preliminary data.</text>
</comment>
<proteinExistence type="inferred from homology"/>
<dbReference type="Gene3D" id="2.60.40.790">
    <property type="match status" value="1"/>
</dbReference>
<dbReference type="PANTHER" id="PTHR15348">
    <property type="entry name" value="AT-RICH INTERACTIVE DOMAIN-CONTAINING PROTEIN ARID DOMAIN- CONTAINING PROTEIN DEAD RINGER PROTEIN B-CELL REGULATOR OF IGH TRANSCRIPTION BRIGHT"/>
    <property type="match status" value="1"/>
</dbReference>
<reference evidence="7" key="1">
    <citation type="submission" date="2022-11" db="EMBL/GenBank/DDBJ databases">
        <authorList>
            <person name="Hyden B.L."/>
            <person name="Feng K."/>
            <person name="Yates T."/>
            <person name="Jawdy S."/>
            <person name="Smart L.B."/>
            <person name="Muchero W."/>
        </authorList>
    </citation>
    <scope>NUCLEOTIDE SEQUENCE</scope>
    <source>
        <tissue evidence="7">Shoot tip</tissue>
    </source>
</reference>
<dbReference type="GO" id="GO:0003677">
    <property type="term" value="F:DNA binding"/>
    <property type="evidence" value="ECO:0007669"/>
    <property type="project" value="TreeGrafter"/>
</dbReference>
<dbReference type="CDD" id="cd06464">
    <property type="entry name" value="ACD_sHsps-like"/>
    <property type="match status" value="1"/>
</dbReference>
<dbReference type="PROSITE" id="PS01031">
    <property type="entry name" value="SHSP"/>
    <property type="match status" value="1"/>
</dbReference>
<dbReference type="SUPFAM" id="SSF49764">
    <property type="entry name" value="HSP20-like chaperones"/>
    <property type="match status" value="1"/>
</dbReference>
<sequence length="267" mass="29778">MGTLPALLAIQLYKRQDIPGSEVGAVDVNPACLPNLLCFLKSYPNNILKSFCSFKMLFSFFFFQGFEHPFFFVVVLLPTFSLLGDIQASGSGRTRRDAAARAMQGWHSLRFLGNGEVSSPIIKDKNTIPVPKREKELKNIGLLKRKKPSYVEHAVKSPRTKSARLDVEVSDIGAPADWVKINVQKTKDSYDVYALVPGLLREEVRVQSDPAGRLVISGEPEQEDNPWGVAPFKKVVNLPSRIDPHQTTAVVTLHGQLYVRVPFEESD</sequence>
<dbReference type="InterPro" id="IPR008978">
    <property type="entry name" value="HSP20-like_chaperone"/>
</dbReference>
<comment type="similarity">
    <text evidence="4 5">Belongs to the small heat shock protein (HSP20) family.</text>
</comment>
<dbReference type="GO" id="GO:0005634">
    <property type="term" value="C:nucleus"/>
    <property type="evidence" value="ECO:0007669"/>
    <property type="project" value="TreeGrafter"/>
</dbReference>
<protein>
    <submittedName>
        <fullName evidence="7">AT-RICH INTERACTIVE DOMAIN-CONTAINING PROTEIN 6-LIKE</fullName>
    </submittedName>
</protein>
<keyword evidence="3" id="KW-0539">Nucleus</keyword>
<name>A0A9Q0X0H8_9ROSI</name>
<dbReference type="Pfam" id="PF00011">
    <property type="entry name" value="HSP20"/>
    <property type="match status" value="1"/>
</dbReference>
<keyword evidence="1" id="KW-0805">Transcription regulation</keyword>
<dbReference type="Proteomes" id="UP001151752">
    <property type="component" value="Chromosome 16"/>
</dbReference>
<dbReference type="InterPro" id="IPR045147">
    <property type="entry name" value="ARI3A/B/C"/>
</dbReference>
<organism evidence="7 8">
    <name type="scientific">Salix koriyanagi</name>
    <dbReference type="NCBI Taxonomy" id="2511006"/>
    <lineage>
        <taxon>Eukaryota</taxon>
        <taxon>Viridiplantae</taxon>
        <taxon>Streptophyta</taxon>
        <taxon>Embryophyta</taxon>
        <taxon>Tracheophyta</taxon>
        <taxon>Spermatophyta</taxon>
        <taxon>Magnoliopsida</taxon>
        <taxon>eudicotyledons</taxon>
        <taxon>Gunneridae</taxon>
        <taxon>Pentapetalae</taxon>
        <taxon>rosids</taxon>
        <taxon>fabids</taxon>
        <taxon>Malpighiales</taxon>
        <taxon>Salicaceae</taxon>
        <taxon>Saliceae</taxon>
        <taxon>Salix</taxon>
    </lineage>
</organism>
<evidence type="ECO:0000313" key="8">
    <source>
        <dbReference type="Proteomes" id="UP001151752"/>
    </source>
</evidence>
<gene>
    <name evidence="7" type="ORF">OIU74_000771</name>
</gene>
<dbReference type="FunFam" id="2.60.40.790:FF:000014">
    <property type="entry name" value="AT-rich interactive domain-containing protein 3"/>
    <property type="match status" value="1"/>
</dbReference>